<dbReference type="Proteomes" id="UP000623129">
    <property type="component" value="Unassembled WGS sequence"/>
</dbReference>
<comment type="caution">
    <text evidence="3">The sequence shown here is derived from an EMBL/GenBank/DDBJ whole genome shotgun (WGS) entry which is preliminary data.</text>
</comment>
<dbReference type="PANTHER" id="PTHR44329:SF260">
    <property type="entry name" value="PROTEIN KINASE DOMAIN-CONTAINING PROTEIN"/>
    <property type="match status" value="1"/>
</dbReference>
<accession>A0A833VNU8</accession>
<evidence type="ECO:0000313" key="4">
    <source>
        <dbReference type="Proteomes" id="UP000623129"/>
    </source>
</evidence>
<dbReference type="EMBL" id="SWLB01000009">
    <property type="protein sequence ID" value="KAF3335010.1"/>
    <property type="molecule type" value="Genomic_DNA"/>
</dbReference>
<evidence type="ECO:0000313" key="3">
    <source>
        <dbReference type="EMBL" id="KAF3335010.1"/>
    </source>
</evidence>
<feature type="domain" description="Protein kinase" evidence="2">
    <location>
        <begin position="232"/>
        <end position="495"/>
    </location>
</feature>
<dbReference type="PROSITE" id="PS50011">
    <property type="entry name" value="PROTEIN_KINASE_DOM"/>
    <property type="match status" value="1"/>
</dbReference>
<feature type="compositionally biased region" description="Basic and acidic residues" evidence="1">
    <location>
        <begin position="605"/>
        <end position="627"/>
    </location>
</feature>
<dbReference type="InterPro" id="IPR051681">
    <property type="entry name" value="Ser/Thr_Kinases-Pseudokinases"/>
</dbReference>
<dbReference type="Pfam" id="PF07714">
    <property type="entry name" value="PK_Tyr_Ser-Thr"/>
    <property type="match status" value="1"/>
</dbReference>
<reference evidence="3" key="1">
    <citation type="submission" date="2020-01" db="EMBL/GenBank/DDBJ databases">
        <title>Genome sequence of Kobresia littledalei, the first chromosome-level genome in the family Cyperaceae.</title>
        <authorList>
            <person name="Qu G."/>
        </authorList>
    </citation>
    <scope>NUCLEOTIDE SEQUENCE</scope>
    <source>
        <strain evidence="3">C.B.Clarke</strain>
        <tissue evidence="3">Leaf</tissue>
    </source>
</reference>
<evidence type="ECO:0000259" key="2">
    <source>
        <dbReference type="PROSITE" id="PS50011"/>
    </source>
</evidence>
<dbReference type="OrthoDB" id="4062651at2759"/>
<dbReference type="GO" id="GO:0005524">
    <property type="term" value="F:ATP binding"/>
    <property type="evidence" value="ECO:0007669"/>
    <property type="project" value="InterPro"/>
</dbReference>
<sequence>MEQLRHIGETLGGIKTLMLFQDEIQFNNRQCRLLADMLSLAFDSVSTEMRAHLRFEEKHTKWKTLENPLRELNRIFREAEAYIKLCLEPGRDWWAKAVALVGNTDCVEVHLHNLLWCLPVVLEAIEYAGEFSGCDEKEITRKKVLFRKKYDAELLDKKLFQYRFGKLFLATEDLCKRMETAWKEDMWLLSQAIEENKQNQSKPITKQQARLADVLLGPKGKTHQATVLLNEYQVRRRLGTDSQIKEAQWYGANFAVKHVFGELDPLIQEISILSSVNHPNVLHYMYSFYEEEKKECFILAELMKKDLLSYIKELCSPNRRLPFPLIVAVDIMLQIARGMEYLHSKKIYHGDLNPANILVKPRSTSPDGYLHVKVKGFGLSGSANPLNANSCIWYAPEVLSRENASADIRCTEKADVYSFSMICFELLTGKVPFEDNHLHGDKMSKNIRATERPLFPFQSPKYLTVLTKKCWQHDPAHRPTFSSICRILRYIKRFLVLNPDHGQPDLPVPPIEYCDIETSILRRNLTLQGKEGRTLVTEVPFQMYIYKVIERERMNVGNKEKSTESESEGASFYGDENGFAPHLSHDDTCSLANFSVRSVPSTIPEKNKRTVKKVDGKKIKQIGDKQQSKLPPQLETARRNLRTRSDMRLQTILGPSGRRRSGHASDSELH</sequence>
<dbReference type="GO" id="GO:0004674">
    <property type="term" value="F:protein serine/threonine kinase activity"/>
    <property type="evidence" value="ECO:0007669"/>
    <property type="project" value="TreeGrafter"/>
</dbReference>
<feature type="region of interest" description="Disordered" evidence="1">
    <location>
        <begin position="605"/>
        <end position="670"/>
    </location>
</feature>
<dbReference type="Gene3D" id="1.10.510.10">
    <property type="entry name" value="Transferase(Phosphotransferase) domain 1"/>
    <property type="match status" value="1"/>
</dbReference>
<dbReference type="Pfam" id="PF06760">
    <property type="entry name" value="DUF1221"/>
    <property type="match status" value="1"/>
</dbReference>
<evidence type="ECO:0000256" key="1">
    <source>
        <dbReference type="SAM" id="MobiDB-lite"/>
    </source>
</evidence>
<protein>
    <submittedName>
        <fullName evidence="3">Mitogen-activated protein kinase kinase kinase 7</fullName>
    </submittedName>
</protein>
<gene>
    <name evidence="3" type="ORF">FCM35_KLT21614</name>
</gene>
<dbReference type="InterPro" id="IPR001245">
    <property type="entry name" value="Ser-Thr/Tyr_kinase_cat_dom"/>
</dbReference>
<keyword evidence="4" id="KW-1185">Reference proteome</keyword>
<keyword evidence="3" id="KW-0808">Transferase</keyword>
<dbReference type="AlphaFoldDB" id="A0A833VNU8"/>
<dbReference type="InterPro" id="IPR011009">
    <property type="entry name" value="Kinase-like_dom_sf"/>
</dbReference>
<dbReference type="PANTHER" id="PTHR44329">
    <property type="entry name" value="SERINE/THREONINE-PROTEIN KINASE TNNI3K-RELATED"/>
    <property type="match status" value="1"/>
</dbReference>
<dbReference type="FunFam" id="1.10.510.10:FF:000778">
    <property type="entry name" value="Kinase family protein"/>
    <property type="match status" value="1"/>
</dbReference>
<proteinExistence type="predicted"/>
<dbReference type="InterPro" id="IPR010632">
    <property type="entry name" value="DUF1221"/>
</dbReference>
<dbReference type="InterPro" id="IPR000719">
    <property type="entry name" value="Prot_kinase_dom"/>
</dbReference>
<organism evidence="3 4">
    <name type="scientific">Carex littledalei</name>
    <dbReference type="NCBI Taxonomy" id="544730"/>
    <lineage>
        <taxon>Eukaryota</taxon>
        <taxon>Viridiplantae</taxon>
        <taxon>Streptophyta</taxon>
        <taxon>Embryophyta</taxon>
        <taxon>Tracheophyta</taxon>
        <taxon>Spermatophyta</taxon>
        <taxon>Magnoliopsida</taxon>
        <taxon>Liliopsida</taxon>
        <taxon>Poales</taxon>
        <taxon>Cyperaceae</taxon>
        <taxon>Cyperoideae</taxon>
        <taxon>Cariceae</taxon>
        <taxon>Carex</taxon>
        <taxon>Carex subgen. Euthyceras</taxon>
    </lineage>
</organism>
<keyword evidence="3" id="KW-0418">Kinase</keyword>
<name>A0A833VNU8_9POAL</name>
<dbReference type="SUPFAM" id="SSF56112">
    <property type="entry name" value="Protein kinase-like (PK-like)"/>
    <property type="match status" value="1"/>
</dbReference>
<feature type="region of interest" description="Disordered" evidence="1">
    <location>
        <begin position="557"/>
        <end position="577"/>
    </location>
</feature>